<dbReference type="Proteomes" id="UP000297475">
    <property type="component" value="Unassembled WGS sequence"/>
</dbReference>
<evidence type="ECO:0000313" key="2">
    <source>
        <dbReference type="Proteomes" id="UP000297475"/>
    </source>
</evidence>
<organism evidence="1 2">
    <name type="scientific">Natronospirillum operosum</name>
    <dbReference type="NCBI Taxonomy" id="2759953"/>
    <lineage>
        <taxon>Bacteria</taxon>
        <taxon>Pseudomonadati</taxon>
        <taxon>Pseudomonadota</taxon>
        <taxon>Gammaproteobacteria</taxon>
        <taxon>Oceanospirillales</taxon>
        <taxon>Natronospirillaceae</taxon>
        <taxon>Natronospirillum</taxon>
    </lineage>
</organism>
<name>A0A4Z0W512_9GAMM</name>
<reference evidence="1 2" key="1">
    <citation type="submission" date="2019-04" db="EMBL/GenBank/DDBJ databases">
        <title>Natronospirillum operosus gen. nov., sp. nov., a haloalkaliphilic satellite isolated from decaying biomass of laboratory culture of cyanobacterium Geitlerinema sp. and proposal of Natronospirillaceae fam. nov. and Saccharospirillaceae fam. nov.</title>
        <authorList>
            <person name="Kevbrin V."/>
            <person name="Boltyanskaya Y."/>
            <person name="Koziaeva V."/>
            <person name="Grouzdev D.S."/>
            <person name="Park M."/>
            <person name="Cho J."/>
        </authorList>
    </citation>
    <scope>NUCLEOTIDE SEQUENCE [LARGE SCALE GENOMIC DNA]</scope>
    <source>
        <strain evidence="1 2">G-116</strain>
    </source>
</reference>
<dbReference type="AlphaFoldDB" id="A0A4Z0W512"/>
<dbReference type="EMBL" id="SRMF01000007">
    <property type="protein sequence ID" value="TGG91791.1"/>
    <property type="molecule type" value="Genomic_DNA"/>
</dbReference>
<comment type="caution">
    <text evidence="1">The sequence shown here is derived from an EMBL/GenBank/DDBJ whole genome shotgun (WGS) entry which is preliminary data.</text>
</comment>
<sequence>MKECQICSELRSLPEHLYEMAEYCTYLDNKTEYSISDNKREVRTQVIGNWLKLASNLESVNINAWKHVGNDAFWCGAAADQYDSDSRIFTKYSTGLTRFIYISYALEETYRFVSPRYNEVAKKAAFNATRKIKKSSVQSALLCDQFRASELPRNFQHIVDNFLHFFDQYYKYYQPGMSGLEEVSPNSTSYGLHIIRNLRNQMAHGVFPIMNEYIDPYDSPMIPILINLLHHASRVSVLYMQALIGNFSSDFQSYDYRAIEDAYGKPFDFFLENCNKDYALSLHFKGHFSFKGWLECEGWPSV</sequence>
<gene>
    <name evidence="1" type="ORF">E4656_15520</name>
</gene>
<keyword evidence="2" id="KW-1185">Reference proteome</keyword>
<accession>A0A4Z0W512</accession>
<evidence type="ECO:0000313" key="1">
    <source>
        <dbReference type="EMBL" id="TGG91791.1"/>
    </source>
</evidence>
<proteinExistence type="predicted"/>
<protein>
    <submittedName>
        <fullName evidence="1">Uncharacterized protein</fullName>
    </submittedName>
</protein>
<dbReference type="RefSeq" id="WP_135484202.1">
    <property type="nucleotide sequence ID" value="NZ_SRMF01000007.1"/>
</dbReference>
<dbReference type="OrthoDB" id="6398673at2"/>